<comment type="cofactor">
    <cofactor evidence="1">
        <name>[4Fe-4S] cluster</name>
        <dbReference type="ChEBI" id="CHEBI:49883"/>
    </cofactor>
</comment>
<evidence type="ECO:0000256" key="4">
    <source>
        <dbReference type="ARBA" id="ARBA00022679"/>
    </source>
</evidence>
<name>A0A532UZC5_UNCL8</name>
<dbReference type="InterPro" id="IPR040072">
    <property type="entry name" value="Methyltransferase_A"/>
</dbReference>
<reference evidence="5 6" key="1">
    <citation type="submission" date="2017-06" db="EMBL/GenBank/DDBJ databases">
        <title>Novel microbial phyla capable of carbon fixation and sulfur reduction in deep-sea sediments.</title>
        <authorList>
            <person name="Huang J."/>
            <person name="Baker B."/>
            <person name="Wang Y."/>
        </authorList>
    </citation>
    <scope>NUCLEOTIDE SEQUENCE [LARGE SCALE GENOMIC DNA]</scope>
    <source>
        <strain evidence="5">B3_LCP</strain>
    </source>
</reference>
<evidence type="ECO:0000313" key="6">
    <source>
        <dbReference type="Proteomes" id="UP000319619"/>
    </source>
</evidence>
<evidence type="ECO:0000256" key="2">
    <source>
        <dbReference type="ARBA" id="ARBA00004496"/>
    </source>
</evidence>
<evidence type="ECO:0000313" key="5">
    <source>
        <dbReference type="EMBL" id="TKJ40296.1"/>
    </source>
</evidence>
<dbReference type="InterPro" id="IPR058240">
    <property type="entry name" value="rSAM_sf"/>
</dbReference>
<accession>A0A532UZC5</accession>
<proteinExistence type="predicted"/>
<evidence type="ECO:0000256" key="1">
    <source>
        <dbReference type="ARBA" id="ARBA00001966"/>
    </source>
</evidence>
<dbReference type="GO" id="GO:0005737">
    <property type="term" value="C:cytoplasm"/>
    <property type="evidence" value="ECO:0007669"/>
    <property type="project" value="UniProtKB-SubCell"/>
</dbReference>
<organism evidence="5 6">
    <name type="scientific">candidate division LCP-89 bacterium B3_LCP</name>
    <dbReference type="NCBI Taxonomy" id="2012998"/>
    <lineage>
        <taxon>Bacteria</taxon>
        <taxon>Pseudomonadati</taxon>
        <taxon>Bacteria division LCP-89</taxon>
    </lineage>
</organism>
<dbReference type="PANTHER" id="PTHR30544">
    <property type="entry name" value="23S RRNA METHYLTRANSFERASE"/>
    <property type="match status" value="1"/>
</dbReference>
<dbReference type="GO" id="GO:0070475">
    <property type="term" value="P:rRNA base methylation"/>
    <property type="evidence" value="ECO:0007669"/>
    <property type="project" value="TreeGrafter"/>
</dbReference>
<dbReference type="SUPFAM" id="SSF102114">
    <property type="entry name" value="Radical SAM enzymes"/>
    <property type="match status" value="1"/>
</dbReference>
<dbReference type="Proteomes" id="UP000319619">
    <property type="component" value="Unassembled WGS sequence"/>
</dbReference>
<comment type="subcellular location">
    <subcellularLocation>
        <location evidence="2">Cytoplasm</location>
    </subcellularLocation>
</comment>
<gene>
    <name evidence="5" type="ORF">CEE37_08190</name>
</gene>
<keyword evidence="4" id="KW-0808">Transferase</keyword>
<dbReference type="GO" id="GO:0030488">
    <property type="term" value="P:tRNA methylation"/>
    <property type="evidence" value="ECO:0007669"/>
    <property type="project" value="TreeGrafter"/>
</dbReference>
<dbReference type="InterPro" id="IPR004383">
    <property type="entry name" value="rRNA_lsu_MTrfase_RlmN/Cfr"/>
</dbReference>
<comment type="caution">
    <text evidence="5">The sequence shown here is derived from an EMBL/GenBank/DDBJ whole genome shotgun (WGS) entry which is preliminary data.</text>
</comment>
<dbReference type="GO" id="GO:0051539">
    <property type="term" value="F:4 iron, 4 sulfur cluster binding"/>
    <property type="evidence" value="ECO:0007669"/>
    <property type="project" value="UniProtKB-KW"/>
</dbReference>
<keyword evidence="3" id="KW-0479">Metal-binding</keyword>
<evidence type="ECO:0000256" key="3">
    <source>
        <dbReference type="ARBA" id="ARBA00022485"/>
    </source>
</evidence>
<dbReference type="GO" id="GO:0008173">
    <property type="term" value="F:RNA methyltransferase activity"/>
    <property type="evidence" value="ECO:0007669"/>
    <property type="project" value="InterPro"/>
</dbReference>
<dbReference type="Gene3D" id="3.20.20.70">
    <property type="entry name" value="Aldolase class I"/>
    <property type="match status" value="1"/>
</dbReference>
<dbReference type="PIRSF" id="PIRSF006004">
    <property type="entry name" value="CHP00048"/>
    <property type="match status" value="1"/>
</dbReference>
<dbReference type="PANTHER" id="PTHR30544:SF5">
    <property type="entry name" value="RADICAL SAM CORE DOMAIN-CONTAINING PROTEIN"/>
    <property type="match status" value="1"/>
</dbReference>
<dbReference type="EMBL" id="NJBN01000005">
    <property type="protein sequence ID" value="TKJ40296.1"/>
    <property type="molecule type" value="Genomic_DNA"/>
</dbReference>
<keyword evidence="3" id="KW-0411">Iron-sulfur</keyword>
<dbReference type="AlphaFoldDB" id="A0A532UZC5"/>
<keyword evidence="3" id="KW-0004">4Fe-4S</keyword>
<dbReference type="InterPro" id="IPR013785">
    <property type="entry name" value="Aldolase_TIM"/>
</dbReference>
<keyword evidence="3" id="KW-0408">Iron</keyword>
<sequence length="305" mass="34316">MNIIEHHGREDLAMLYLGETETGSVVEFVESLQPPIPREEKWVLIVSTLNGCPVRCLMCDAGGDYHGRLSEDEIFAQIDALVTARFPDRSVPVPKFKIQFARMGEPALNDAVLNVLRTLPKKYHAPGLMPCISSVLPAKRHSFFDELVTIKNELYSGGRFQLQFSLHTTDQQLRHELINYPLMDFHQAAEIGESFFSPGDRKIALNFAMAEGFPIDADVLLEFFDTDVFLVKLTPLNPTQNSQKNNLQTRINPHSGDGSGEIVVELKRVGYEVILSLGQPEEDRIGSNCGQYLNRYLRRREAIGA</sequence>
<protein>
    <submittedName>
        <fullName evidence="5">Radical SAM protein</fullName>
    </submittedName>
</protein>